<feature type="transmembrane region" description="Helical" evidence="5">
    <location>
        <begin position="19"/>
        <end position="37"/>
    </location>
</feature>
<feature type="transmembrane region" description="Helical" evidence="5">
    <location>
        <begin position="199"/>
        <end position="224"/>
    </location>
</feature>
<evidence type="ECO:0000313" key="7">
    <source>
        <dbReference type="Proteomes" id="UP000481861"/>
    </source>
</evidence>
<dbReference type="AlphaFoldDB" id="A0A7C8I3X8"/>
<evidence type="ECO:0000256" key="2">
    <source>
        <dbReference type="ARBA" id="ARBA00022692"/>
    </source>
</evidence>
<gene>
    <name evidence="6" type="ORF">BDV95DRAFT_598183</name>
</gene>
<feature type="transmembrane region" description="Helical" evidence="5">
    <location>
        <begin position="76"/>
        <end position="97"/>
    </location>
</feature>
<keyword evidence="2 5" id="KW-0812">Transmembrane</keyword>
<organism evidence="6 7">
    <name type="scientific">Massariosphaeria phaeospora</name>
    <dbReference type="NCBI Taxonomy" id="100035"/>
    <lineage>
        <taxon>Eukaryota</taxon>
        <taxon>Fungi</taxon>
        <taxon>Dikarya</taxon>
        <taxon>Ascomycota</taxon>
        <taxon>Pezizomycotina</taxon>
        <taxon>Dothideomycetes</taxon>
        <taxon>Pleosporomycetidae</taxon>
        <taxon>Pleosporales</taxon>
        <taxon>Pleosporales incertae sedis</taxon>
        <taxon>Massariosphaeria</taxon>
    </lineage>
</organism>
<keyword evidence="7" id="KW-1185">Reference proteome</keyword>
<dbReference type="InterPro" id="IPR007568">
    <property type="entry name" value="RTA1"/>
</dbReference>
<evidence type="ECO:0000256" key="3">
    <source>
        <dbReference type="ARBA" id="ARBA00022989"/>
    </source>
</evidence>
<evidence type="ECO:0000256" key="4">
    <source>
        <dbReference type="ARBA" id="ARBA00023136"/>
    </source>
</evidence>
<comment type="subcellular location">
    <subcellularLocation>
        <location evidence="1">Membrane</location>
        <topology evidence="1">Multi-pass membrane protein</topology>
    </subcellularLocation>
</comment>
<accession>A0A7C8I3X8</accession>
<feature type="transmembrane region" description="Helical" evidence="5">
    <location>
        <begin position="118"/>
        <end position="141"/>
    </location>
</feature>
<keyword evidence="4 5" id="KW-0472">Membrane</keyword>
<dbReference type="EMBL" id="JAADJZ010000023">
    <property type="protein sequence ID" value="KAF2867532.1"/>
    <property type="molecule type" value="Genomic_DNA"/>
</dbReference>
<dbReference type="Proteomes" id="UP000481861">
    <property type="component" value="Unassembled WGS sequence"/>
</dbReference>
<feature type="transmembrane region" description="Helical" evidence="5">
    <location>
        <begin position="244"/>
        <end position="263"/>
    </location>
</feature>
<comment type="caution">
    <text evidence="6">The sequence shown here is derived from an EMBL/GenBank/DDBJ whole genome shotgun (WGS) entry which is preliminary data.</text>
</comment>
<keyword evidence="3 5" id="KW-1133">Transmembrane helix</keyword>
<evidence type="ECO:0000256" key="5">
    <source>
        <dbReference type="SAM" id="Phobius"/>
    </source>
</evidence>
<reference evidence="6 7" key="1">
    <citation type="submission" date="2020-01" db="EMBL/GenBank/DDBJ databases">
        <authorList>
            <consortium name="DOE Joint Genome Institute"/>
            <person name="Haridas S."/>
            <person name="Albert R."/>
            <person name="Binder M."/>
            <person name="Bloem J."/>
            <person name="Labutti K."/>
            <person name="Salamov A."/>
            <person name="Andreopoulos B."/>
            <person name="Baker S.E."/>
            <person name="Barry K."/>
            <person name="Bills G."/>
            <person name="Bluhm B.H."/>
            <person name="Cannon C."/>
            <person name="Castanera R."/>
            <person name="Culley D.E."/>
            <person name="Daum C."/>
            <person name="Ezra D."/>
            <person name="Gonzalez J.B."/>
            <person name="Henrissat B."/>
            <person name="Kuo A."/>
            <person name="Liang C."/>
            <person name="Lipzen A."/>
            <person name="Lutzoni F."/>
            <person name="Magnuson J."/>
            <person name="Mondo S."/>
            <person name="Nolan M."/>
            <person name="Ohm R."/>
            <person name="Pangilinan J."/>
            <person name="Park H.-J.H."/>
            <person name="Ramirez L."/>
            <person name="Alfaro M."/>
            <person name="Sun H."/>
            <person name="Tritt A."/>
            <person name="Yoshinaga Y."/>
            <person name="Zwiers L.-H.L."/>
            <person name="Turgeon B.G."/>
            <person name="Goodwin S.B."/>
            <person name="Spatafora J.W."/>
            <person name="Crous P.W."/>
            <person name="Grigoriev I.V."/>
        </authorList>
    </citation>
    <scope>NUCLEOTIDE SEQUENCE [LARGE SCALE GENOMIC DNA]</scope>
    <source>
        <strain evidence="6 7">CBS 611.86</strain>
    </source>
</reference>
<dbReference type="PANTHER" id="PTHR31465:SF34">
    <property type="entry name" value="DOMAIN PROTEIN, PUTATIVE (AFU_ORTHOLOGUE AFUA_3G00480)-RELATED"/>
    <property type="match status" value="1"/>
</dbReference>
<protein>
    <recommendedName>
        <fullName evidence="8">RTA1 like protein-domain-containing protein</fullName>
    </recommendedName>
</protein>
<dbReference type="PANTHER" id="PTHR31465">
    <property type="entry name" value="PROTEIN RTA1-RELATED"/>
    <property type="match status" value="1"/>
</dbReference>
<dbReference type="GO" id="GO:0016020">
    <property type="term" value="C:membrane"/>
    <property type="evidence" value="ECO:0007669"/>
    <property type="project" value="UniProtKB-SubCell"/>
</dbReference>
<sequence>MADGTLVEGSLYFYAPNKIAAACFTAAFLVSGITHLWQCKQYKSFKVTGLHPLCCLMFTVGFALREWGAFDFDRLYVYMFSQILIMCAPPILELANYHVLGRILYYVPYFSPMHPGRTLTTFGFISGIVEVMNALGVSYIASKTATDKYLKLGHILMKLSLFIQVLVIIAFCLLAGAFQSRCARGGVHTRSVRSPLLTLYMSMMLILVRCVYRIIEHFAIGGIPRKPEPGFDIMRISPVYRYEWYFYVFEATLMIVNTVLWNFRHPRRYLPQDYHVYLAQDGKTELQGPGWKDDVPWIITFLDPCGFSNMLREKLSGASKEQPFWETNGFEHVPLVARGHSNSDGAA</sequence>
<evidence type="ECO:0000256" key="1">
    <source>
        <dbReference type="ARBA" id="ARBA00004141"/>
    </source>
</evidence>
<dbReference type="OrthoDB" id="3358017at2759"/>
<evidence type="ECO:0000313" key="6">
    <source>
        <dbReference type="EMBL" id="KAF2867532.1"/>
    </source>
</evidence>
<dbReference type="Pfam" id="PF04479">
    <property type="entry name" value="RTA1"/>
    <property type="match status" value="1"/>
</dbReference>
<proteinExistence type="predicted"/>
<evidence type="ECO:0008006" key="8">
    <source>
        <dbReference type="Google" id="ProtNLM"/>
    </source>
</evidence>
<feature type="transmembrane region" description="Helical" evidence="5">
    <location>
        <begin position="44"/>
        <end position="64"/>
    </location>
</feature>
<name>A0A7C8I3X8_9PLEO</name>
<feature type="transmembrane region" description="Helical" evidence="5">
    <location>
        <begin position="161"/>
        <end position="178"/>
    </location>
</feature>